<feature type="transmembrane region" description="Helical" evidence="1">
    <location>
        <begin position="106"/>
        <end position="127"/>
    </location>
</feature>
<evidence type="ECO:0000256" key="1">
    <source>
        <dbReference type="SAM" id="Phobius"/>
    </source>
</evidence>
<dbReference type="AlphaFoldDB" id="A0AAX2ILX5"/>
<reference evidence="3 5" key="2">
    <citation type="submission" date="2018-06" db="EMBL/GenBank/DDBJ databases">
        <authorList>
            <consortium name="Pathogen Informatics"/>
            <person name="Doyle S."/>
        </authorList>
    </citation>
    <scope>NUCLEOTIDE SEQUENCE [LARGE SCALE GENOMIC DNA]</scope>
    <source>
        <strain evidence="3 5">NCTC11212</strain>
    </source>
</reference>
<protein>
    <submittedName>
        <fullName evidence="3">Uncharacterized protein</fullName>
    </submittedName>
</protein>
<keyword evidence="4" id="KW-1185">Reference proteome</keyword>
<reference evidence="2 4" key="1">
    <citation type="submission" date="2017-02" db="EMBL/GenBank/DDBJ databases">
        <authorList>
            <person name="Varghese N."/>
            <person name="Submissions S."/>
        </authorList>
    </citation>
    <scope>NUCLEOTIDE SEQUENCE [LARGE SCALE GENOMIC DNA]</scope>
    <source>
        <strain evidence="2 4">DSM 16775</strain>
    </source>
</reference>
<comment type="caution">
    <text evidence="3">The sequence shown here is derived from an EMBL/GenBank/DDBJ whole genome shotgun (WGS) entry which is preliminary data.</text>
</comment>
<organism evidence="3 5">
    <name type="scientific">Chryseobacterium balustinum</name>
    <dbReference type="NCBI Taxonomy" id="246"/>
    <lineage>
        <taxon>Bacteria</taxon>
        <taxon>Pseudomonadati</taxon>
        <taxon>Bacteroidota</taxon>
        <taxon>Flavobacteriia</taxon>
        <taxon>Flavobacteriales</taxon>
        <taxon>Weeksellaceae</taxon>
        <taxon>Chryseobacterium group</taxon>
        <taxon>Chryseobacterium</taxon>
    </lineage>
</organism>
<evidence type="ECO:0000313" key="5">
    <source>
        <dbReference type="Proteomes" id="UP000251937"/>
    </source>
</evidence>
<proteinExistence type="predicted"/>
<evidence type="ECO:0000313" key="4">
    <source>
        <dbReference type="Proteomes" id="UP000190669"/>
    </source>
</evidence>
<keyword evidence="1" id="KW-0472">Membrane</keyword>
<evidence type="ECO:0000313" key="2">
    <source>
        <dbReference type="EMBL" id="SKB65255.1"/>
    </source>
</evidence>
<dbReference type="KEGG" id="cbp:EB354_13280"/>
<sequence>MDKENRQPDGVALLKKVIETNEATIEHYITLMNSREDIVHMDKKIEASLINLNATLDKSSRMLETEEQKRQDFLLAIPKTIEANFSDKALIQLEQVEKKSSLVKTVFYGMITALFLSVVTAIGNIVFAKQWYTESLRSKSELRQEILNEIRNNGQSLYRVDDYDQLKYNTELMNRWMNKNPKDAEKFLRFKDGYESR</sequence>
<name>A0AAX2ILX5_9FLAO</name>
<dbReference type="RefSeq" id="WP_079464834.1">
    <property type="nucleotide sequence ID" value="NZ_CP033934.1"/>
</dbReference>
<keyword evidence="1" id="KW-1133">Transmembrane helix</keyword>
<accession>A0AAX2ILX5</accession>
<dbReference type="EMBL" id="UAVR01000013">
    <property type="protein sequence ID" value="SQA90771.1"/>
    <property type="molecule type" value="Genomic_DNA"/>
</dbReference>
<dbReference type="Proteomes" id="UP000251937">
    <property type="component" value="Unassembled WGS sequence"/>
</dbReference>
<dbReference type="EMBL" id="FUZE01000005">
    <property type="protein sequence ID" value="SKB65255.1"/>
    <property type="molecule type" value="Genomic_DNA"/>
</dbReference>
<keyword evidence="1" id="KW-0812">Transmembrane</keyword>
<gene>
    <name evidence="3" type="ORF">NCTC11212_02669</name>
    <name evidence="2" type="ORF">SAMN05421800_10580</name>
</gene>
<evidence type="ECO:0000313" key="3">
    <source>
        <dbReference type="EMBL" id="SQA90771.1"/>
    </source>
</evidence>
<dbReference type="Proteomes" id="UP000190669">
    <property type="component" value="Unassembled WGS sequence"/>
</dbReference>